<sequence>MEGRKMAVFFFVCFMALMAFANVGVKAAVFEDVGAPTPTPGASNSAMALGVPAVMAAVVSMAAVFF</sequence>
<organism evidence="3 4">
    <name type="scientific">Handroanthus impetiginosus</name>
    <dbReference type="NCBI Taxonomy" id="429701"/>
    <lineage>
        <taxon>Eukaryota</taxon>
        <taxon>Viridiplantae</taxon>
        <taxon>Streptophyta</taxon>
        <taxon>Embryophyta</taxon>
        <taxon>Tracheophyta</taxon>
        <taxon>Spermatophyta</taxon>
        <taxon>Magnoliopsida</taxon>
        <taxon>eudicotyledons</taxon>
        <taxon>Gunneridae</taxon>
        <taxon>Pentapetalae</taxon>
        <taxon>asterids</taxon>
        <taxon>lamiids</taxon>
        <taxon>Lamiales</taxon>
        <taxon>Bignoniaceae</taxon>
        <taxon>Crescentiina</taxon>
        <taxon>Tabebuia alliance</taxon>
        <taxon>Handroanthus</taxon>
    </lineage>
</organism>
<keyword evidence="1" id="KW-1133">Transmembrane helix</keyword>
<reference evidence="4" key="1">
    <citation type="journal article" date="2018" name="Gigascience">
        <title>Genome assembly of the Pink Ipe (Handroanthus impetiginosus, Bignoniaceae), a highly valued, ecologically keystone Neotropical timber forest tree.</title>
        <authorList>
            <person name="Silva-Junior O.B."/>
            <person name="Grattapaglia D."/>
            <person name="Novaes E."/>
            <person name="Collevatti R.G."/>
        </authorList>
    </citation>
    <scope>NUCLEOTIDE SEQUENCE [LARGE SCALE GENOMIC DNA]</scope>
    <source>
        <strain evidence="4">cv. UFG-1</strain>
    </source>
</reference>
<dbReference type="OrthoDB" id="925974at2759"/>
<dbReference type="AlphaFoldDB" id="A0A2G9HS49"/>
<feature type="chain" id="PRO_5013829609" description="Transmembrane protein" evidence="2">
    <location>
        <begin position="22"/>
        <end position="66"/>
    </location>
</feature>
<dbReference type="Proteomes" id="UP000231279">
    <property type="component" value="Unassembled WGS sequence"/>
</dbReference>
<evidence type="ECO:0000313" key="3">
    <source>
        <dbReference type="EMBL" id="PIN20273.1"/>
    </source>
</evidence>
<keyword evidence="2" id="KW-0732">Signal</keyword>
<feature type="signal peptide" evidence="2">
    <location>
        <begin position="1"/>
        <end position="21"/>
    </location>
</feature>
<comment type="caution">
    <text evidence="3">The sequence shown here is derived from an EMBL/GenBank/DDBJ whole genome shotgun (WGS) entry which is preliminary data.</text>
</comment>
<keyword evidence="1" id="KW-0812">Transmembrane</keyword>
<keyword evidence="4" id="KW-1185">Reference proteome</keyword>
<keyword evidence="1" id="KW-0472">Membrane</keyword>
<evidence type="ECO:0000313" key="4">
    <source>
        <dbReference type="Proteomes" id="UP000231279"/>
    </source>
</evidence>
<evidence type="ECO:0000256" key="1">
    <source>
        <dbReference type="SAM" id="Phobius"/>
    </source>
</evidence>
<gene>
    <name evidence="3" type="ORF">CDL12_07036</name>
</gene>
<evidence type="ECO:0000256" key="2">
    <source>
        <dbReference type="SAM" id="SignalP"/>
    </source>
</evidence>
<evidence type="ECO:0008006" key="5">
    <source>
        <dbReference type="Google" id="ProtNLM"/>
    </source>
</evidence>
<accession>A0A2G9HS49</accession>
<proteinExistence type="predicted"/>
<name>A0A2G9HS49_9LAMI</name>
<feature type="transmembrane region" description="Helical" evidence="1">
    <location>
        <begin position="45"/>
        <end position="65"/>
    </location>
</feature>
<protein>
    <recommendedName>
        <fullName evidence="5">Transmembrane protein</fullName>
    </recommendedName>
</protein>
<dbReference type="EMBL" id="NKXS01001146">
    <property type="protein sequence ID" value="PIN20273.1"/>
    <property type="molecule type" value="Genomic_DNA"/>
</dbReference>